<dbReference type="PANTHER" id="PTHR43833">
    <property type="entry name" value="POTASSIUM CHANNEL PROTEIN 2-RELATED-RELATED"/>
    <property type="match status" value="1"/>
</dbReference>
<dbReference type="Gene3D" id="3.40.50.720">
    <property type="entry name" value="NAD(P)-binding Rossmann-like Domain"/>
    <property type="match status" value="1"/>
</dbReference>
<feature type="transmembrane region" description="Helical" evidence="1">
    <location>
        <begin position="61"/>
        <end position="86"/>
    </location>
</feature>
<sequence length="650" mass="75456">MNFKRVKPFIFPVLIVSVFIFAILGFRADLGEKFNFWGVLFTIFNYFIMNDADPVEVSGNPFLLIAKYLAAVLVGYGLFSLSFRFLRRLFFSYRIRFSFSDHIIIFSLDPIAKSIAEQLLSAGYKVVIVENDEENPSIEEVEEMGGIIITASPFEKKTLDMIGLSKARICILAHTEDITNIQIADKISSYAYQFHLNEDRRGHDVLKIFMHIDEFENIDVIKDYFDINNADEHYDLHAFSINQLAAQKVYDAYAPHQYFTPQSGEECSIAIIGCNKTTEFFLLENIILSHYAGKKSLKIYLVDKDVETFYHDFHYQYPFCDEYVELIPVKLLNANFFANFAWSKLHIEKLAEVNAAYFFGESDSVVVSTAAAFRQFIYSQTLAISQTPLIITLPEDSGIYNFLNENDMHKDEVENMFKTSLNMHYVRRQSDTFSGKSLIEESEMTDSLSRVINFYYSVSYEFGYLLKEEFKVADASNLIAELVSFIEHYPLQHTVVTETALENDFITFLSVKTGIDKQALQRHCTIKKRWNLLNNRKKDSNRYAARNLSVKQFMMQQIGCWPVNREQILKFYPALASIEHKRWSAEKMVFNFKYGPFPADKKERTVLKEVLKIHDQLIPYDKLTEEEKGKDLNLFLLMPLLFALKQHSKL</sequence>
<evidence type="ECO:0000259" key="2">
    <source>
        <dbReference type="Pfam" id="PF02254"/>
    </source>
</evidence>
<dbReference type="InterPro" id="IPR036291">
    <property type="entry name" value="NAD(P)-bd_dom_sf"/>
</dbReference>
<evidence type="ECO:0000313" key="3">
    <source>
        <dbReference type="EMBL" id="TDO25684.1"/>
    </source>
</evidence>
<feature type="domain" description="RCK N-terminal" evidence="2">
    <location>
        <begin position="103"/>
        <end position="184"/>
    </location>
</feature>
<dbReference type="Gene3D" id="6.20.350.10">
    <property type="match status" value="1"/>
</dbReference>
<comment type="caution">
    <text evidence="3">The sequence shown here is derived from an EMBL/GenBank/DDBJ whole genome shotgun (WGS) entry which is preliminary data.</text>
</comment>
<name>A0A4R6IT43_9BACT</name>
<dbReference type="EMBL" id="SNWP01000012">
    <property type="protein sequence ID" value="TDO25684.1"/>
    <property type="molecule type" value="Genomic_DNA"/>
</dbReference>
<dbReference type="Pfam" id="PF02254">
    <property type="entry name" value="TrkA_N"/>
    <property type="match status" value="1"/>
</dbReference>
<accession>A0A4R6IT43</accession>
<protein>
    <submittedName>
        <fullName evidence="3">TrkA family protein</fullName>
    </submittedName>
</protein>
<evidence type="ECO:0000313" key="4">
    <source>
        <dbReference type="Proteomes" id="UP000295741"/>
    </source>
</evidence>
<keyword evidence="4" id="KW-1185">Reference proteome</keyword>
<dbReference type="AlphaFoldDB" id="A0A4R6IT43"/>
<keyword evidence="1" id="KW-0812">Transmembrane</keyword>
<keyword evidence="1" id="KW-0472">Membrane</keyword>
<evidence type="ECO:0000256" key="1">
    <source>
        <dbReference type="SAM" id="Phobius"/>
    </source>
</evidence>
<dbReference type="GO" id="GO:0006813">
    <property type="term" value="P:potassium ion transport"/>
    <property type="evidence" value="ECO:0007669"/>
    <property type="project" value="InterPro"/>
</dbReference>
<keyword evidence="1" id="KW-1133">Transmembrane helix</keyword>
<organism evidence="3 4">
    <name type="scientific">Sediminibacterium goheungense</name>
    <dbReference type="NCBI Taxonomy" id="1086393"/>
    <lineage>
        <taxon>Bacteria</taxon>
        <taxon>Pseudomonadati</taxon>
        <taxon>Bacteroidota</taxon>
        <taxon>Chitinophagia</taxon>
        <taxon>Chitinophagales</taxon>
        <taxon>Chitinophagaceae</taxon>
        <taxon>Sediminibacterium</taxon>
    </lineage>
</organism>
<dbReference type="Proteomes" id="UP000295741">
    <property type="component" value="Unassembled WGS sequence"/>
</dbReference>
<dbReference type="InterPro" id="IPR050721">
    <property type="entry name" value="Trk_Ktr_HKT_K-transport"/>
</dbReference>
<feature type="transmembrane region" description="Helical" evidence="1">
    <location>
        <begin position="33"/>
        <end position="49"/>
    </location>
</feature>
<gene>
    <name evidence="3" type="ORF">BC659_2606</name>
</gene>
<dbReference type="PANTHER" id="PTHR43833:SF11">
    <property type="entry name" value="VOLTAGE-GATED POTASSIUM CHANNEL KCH"/>
    <property type="match status" value="1"/>
</dbReference>
<dbReference type="OrthoDB" id="1027683at2"/>
<feature type="transmembrane region" description="Helical" evidence="1">
    <location>
        <begin position="6"/>
        <end position="26"/>
    </location>
</feature>
<dbReference type="RefSeq" id="WP_133475182.1">
    <property type="nucleotide sequence ID" value="NZ_SNWP01000012.1"/>
</dbReference>
<reference evidence="3 4" key="1">
    <citation type="submission" date="2019-03" db="EMBL/GenBank/DDBJ databases">
        <title>Genomic Encyclopedia of Archaeal and Bacterial Type Strains, Phase II (KMG-II): from individual species to whole genera.</title>
        <authorList>
            <person name="Goeker M."/>
        </authorList>
    </citation>
    <scope>NUCLEOTIDE SEQUENCE [LARGE SCALE GENOMIC DNA]</scope>
    <source>
        <strain evidence="3 4">DSM 28323</strain>
    </source>
</reference>
<dbReference type="SUPFAM" id="SSF51735">
    <property type="entry name" value="NAD(P)-binding Rossmann-fold domains"/>
    <property type="match status" value="1"/>
</dbReference>
<dbReference type="InterPro" id="IPR003148">
    <property type="entry name" value="RCK_N"/>
</dbReference>
<proteinExistence type="predicted"/>